<evidence type="ECO:0000256" key="3">
    <source>
        <dbReference type="ARBA" id="ARBA00022679"/>
    </source>
</evidence>
<proteinExistence type="predicted"/>
<dbReference type="SUPFAM" id="SSF53448">
    <property type="entry name" value="Nucleotide-diphospho-sugar transferases"/>
    <property type="match status" value="1"/>
</dbReference>
<dbReference type="InterPro" id="IPR050321">
    <property type="entry name" value="Glycosyltr_2/OpgH_subfam"/>
</dbReference>
<sequence length="767" mass="85526">MKGNNNGQQPAADEFEIDVLQRPYNTGYEAASPQGQNSRDFTRPYRPGPPVQGDASMASLPSHHWGSSTQTLTEGGMPPHAFDSMPPSPGYGWGSESGRSTPLGNRNSMMHQSQASFSNASHTNLLSRPASPVLMQAPVKGDFGIAELHERDDSDIWKGWRRNVYYLIPFFTIAASLLYLTYLGLRIACVIFAQQEQDKVYAQAWFFIAVELCVALPPLMHNMWTMWAVKKRGRAKLRLVGNDVPTVDVFVTCCGEEDEVVMDTVLAACYQDYPTGRFRVILLDDGKSAGLEKAMSDLATTFPNTYYIARPKYPGVPHHFKAGNLNNGIDASKNFPGGGSFYMAALDADMIPEPHWLRSILPHMLKDPKVALACPPQLFYNTPPGDPLSQSLDFFVHVIEPIKDSLGVAWCTGSGYVVRRDALEEIGNFPLGSLAEDVATSTKLLAAGWKTAFIHEPLQFGTVPEDFGGHLKQRTRWAIGTVDTSIKLRFSLWGKDVKGMTFPQRFSGFLYAVLNLYTIMLSISLFAIPIILVMGKPLVAYANDTQLRWLIRACFAALVANRLNEMVLSMPAGYRTGRRGGRYEIWMSPYIGLCIIRSFVLPTWLGGQTQAFKPTGSLGSALNERDPVLRKGLFRRLWGILVNYWAGYHMAYVYFTLVAVVLTCYRCFARDEGLRDTLTGLLTHAFWPPLTWVYICNSFWTPISYAIDPPSMPPREQLLIRDPKTGVAHPTPASKKIAFAGDDAWYELEYTITTAFTCVVFVATFFF</sequence>
<feature type="transmembrane region" description="Helical" evidence="8">
    <location>
        <begin position="585"/>
        <end position="605"/>
    </location>
</feature>
<comment type="subcellular location">
    <subcellularLocation>
        <location evidence="1">Membrane</location>
        <topology evidence="1">Multi-pass membrane protein</topology>
    </subcellularLocation>
</comment>
<keyword evidence="11" id="KW-1185">Reference proteome</keyword>
<protein>
    <submittedName>
        <fullName evidence="10">Glycosyltransferase, catalytic subunit of cellulose synthase and poly-beta-1,6-N-acetylglucosamine synthase</fullName>
    </submittedName>
</protein>
<evidence type="ECO:0000256" key="1">
    <source>
        <dbReference type="ARBA" id="ARBA00004141"/>
    </source>
</evidence>
<dbReference type="InterPro" id="IPR001173">
    <property type="entry name" value="Glyco_trans_2-like"/>
</dbReference>
<keyword evidence="5 8" id="KW-1133">Transmembrane helix</keyword>
<evidence type="ECO:0000256" key="6">
    <source>
        <dbReference type="ARBA" id="ARBA00023136"/>
    </source>
</evidence>
<dbReference type="GeneID" id="55969851"/>
<dbReference type="PANTHER" id="PTHR43867:SF2">
    <property type="entry name" value="CELLULOSE SYNTHASE CATALYTIC SUBUNIT A [UDP-FORMING]"/>
    <property type="match status" value="1"/>
</dbReference>
<dbReference type="PANTHER" id="PTHR43867">
    <property type="entry name" value="CELLULOSE SYNTHASE CATALYTIC SUBUNIT A [UDP-FORMING]"/>
    <property type="match status" value="1"/>
</dbReference>
<dbReference type="RefSeq" id="XP_035318587.1">
    <property type="nucleotide sequence ID" value="XM_035465599.1"/>
</dbReference>
<dbReference type="Gene3D" id="3.90.550.10">
    <property type="entry name" value="Spore Coat Polysaccharide Biosynthesis Protein SpsA, Chain A"/>
    <property type="match status" value="1"/>
</dbReference>
<evidence type="ECO:0000256" key="2">
    <source>
        <dbReference type="ARBA" id="ARBA00022676"/>
    </source>
</evidence>
<feature type="compositionally biased region" description="Polar residues" evidence="7">
    <location>
        <begin position="97"/>
        <end position="114"/>
    </location>
</feature>
<keyword evidence="3" id="KW-0808">Transferase</keyword>
<dbReference type="InterPro" id="IPR029044">
    <property type="entry name" value="Nucleotide-diphossugar_trans"/>
</dbReference>
<evidence type="ECO:0000313" key="11">
    <source>
        <dbReference type="Proteomes" id="UP000749293"/>
    </source>
</evidence>
<feature type="domain" description="Glycosyltransferase 2-like" evidence="9">
    <location>
        <begin position="345"/>
        <end position="532"/>
    </location>
</feature>
<dbReference type="GO" id="GO:0016757">
    <property type="term" value="F:glycosyltransferase activity"/>
    <property type="evidence" value="ECO:0007669"/>
    <property type="project" value="UniProtKB-KW"/>
</dbReference>
<keyword evidence="6 8" id="KW-0472">Membrane</keyword>
<dbReference type="EMBL" id="JAANYQ010000020">
    <property type="protein sequence ID" value="KAF4119935.1"/>
    <property type="molecule type" value="Genomic_DNA"/>
</dbReference>
<keyword evidence="2" id="KW-0328">Glycosyltransferase</keyword>
<dbReference type="CDD" id="cd06421">
    <property type="entry name" value="CESA_CelA_like"/>
    <property type="match status" value="1"/>
</dbReference>
<organism evidence="10 11">
    <name type="scientific">Geosmithia morbida</name>
    <dbReference type="NCBI Taxonomy" id="1094350"/>
    <lineage>
        <taxon>Eukaryota</taxon>
        <taxon>Fungi</taxon>
        <taxon>Dikarya</taxon>
        <taxon>Ascomycota</taxon>
        <taxon>Pezizomycotina</taxon>
        <taxon>Sordariomycetes</taxon>
        <taxon>Hypocreomycetidae</taxon>
        <taxon>Hypocreales</taxon>
        <taxon>Bionectriaceae</taxon>
        <taxon>Geosmithia</taxon>
    </lineage>
</organism>
<feature type="transmembrane region" description="Helical" evidence="8">
    <location>
        <begin position="164"/>
        <end position="193"/>
    </location>
</feature>
<comment type="caution">
    <text evidence="10">The sequence shown here is derived from an EMBL/GenBank/DDBJ whole genome shotgun (WGS) entry which is preliminary data.</text>
</comment>
<dbReference type="GO" id="GO:0016020">
    <property type="term" value="C:membrane"/>
    <property type="evidence" value="ECO:0007669"/>
    <property type="project" value="UniProtKB-SubCell"/>
</dbReference>
<dbReference type="Proteomes" id="UP000749293">
    <property type="component" value="Unassembled WGS sequence"/>
</dbReference>
<evidence type="ECO:0000256" key="8">
    <source>
        <dbReference type="SAM" id="Phobius"/>
    </source>
</evidence>
<evidence type="ECO:0000256" key="5">
    <source>
        <dbReference type="ARBA" id="ARBA00022989"/>
    </source>
</evidence>
<feature type="transmembrane region" description="Helical" evidence="8">
    <location>
        <begin position="508"/>
        <end position="534"/>
    </location>
</feature>
<name>A0A9P4YQ21_9HYPO</name>
<evidence type="ECO:0000259" key="9">
    <source>
        <dbReference type="Pfam" id="PF13632"/>
    </source>
</evidence>
<feature type="transmembrane region" description="Helical" evidence="8">
    <location>
        <begin position="205"/>
        <end position="229"/>
    </location>
</feature>
<dbReference type="AlphaFoldDB" id="A0A9P4YQ21"/>
<dbReference type="OrthoDB" id="72851at2759"/>
<feature type="transmembrane region" description="Helical" evidence="8">
    <location>
        <begin position="546"/>
        <end position="564"/>
    </location>
</feature>
<evidence type="ECO:0000256" key="7">
    <source>
        <dbReference type="SAM" id="MobiDB-lite"/>
    </source>
</evidence>
<reference evidence="10" key="1">
    <citation type="submission" date="2020-03" db="EMBL/GenBank/DDBJ databases">
        <title>Site-based positive gene gene selection in Geosmithia morbida across the United States reveals a broad range of putative effectors and factors for local host and environmental adapation.</title>
        <authorList>
            <person name="Onufrak A."/>
            <person name="Murdoch R.W."/>
            <person name="Gazis R."/>
            <person name="Huff M."/>
            <person name="Staton M."/>
            <person name="Klingeman W."/>
            <person name="Hadziabdic D."/>
        </authorList>
    </citation>
    <scope>NUCLEOTIDE SEQUENCE</scope>
    <source>
        <strain evidence="10">1262</strain>
    </source>
</reference>
<keyword evidence="4 8" id="KW-0812">Transmembrane</keyword>
<dbReference type="Pfam" id="PF13632">
    <property type="entry name" value="Glyco_trans_2_3"/>
    <property type="match status" value="1"/>
</dbReference>
<evidence type="ECO:0000256" key="4">
    <source>
        <dbReference type="ARBA" id="ARBA00022692"/>
    </source>
</evidence>
<feature type="transmembrane region" description="Helical" evidence="8">
    <location>
        <begin position="645"/>
        <end position="665"/>
    </location>
</feature>
<feature type="region of interest" description="Disordered" evidence="7">
    <location>
        <begin position="1"/>
        <end position="114"/>
    </location>
</feature>
<gene>
    <name evidence="10" type="ORF">GMORB2_3623</name>
</gene>
<evidence type="ECO:0000313" key="10">
    <source>
        <dbReference type="EMBL" id="KAF4119935.1"/>
    </source>
</evidence>
<accession>A0A9P4YQ21</accession>